<reference evidence="2 3" key="1">
    <citation type="journal article" date="2013" name="PLoS Genet.">
        <title>Comparative genome structure, secondary metabolite, and effector coding capacity across Cochliobolus pathogens.</title>
        <authorList>
            <person name="Condon B.J."/>
            <person name="Leng Y."/>
            <person name="Wu D."/>
            <person name="Bushley K.E."/>
            <person name="Ohm R.A."/>
            <person name="Otillar R."/>
            <person name="Martin J."/>
            <person name="Schackwitz W."/>
            <person name="Grimwood J."/>
            <person name="MohdZainudin N."/>
            <person name="Xue C."/>
            <person name="Wang R."/>
            <person name="Manning V.A."/>
            <person name="Dhillon B."/>
            <person name="Tu Z.J."/>
            <person name="Steffenson B.J."/>
            <person name="Salamov A."/>
            <person name="Sun H."/>
            <person name="Lowry S."/>
            <person name="LaButti K."/>
            <person name="Han J."/>
            <person name="Copeland A."/>
            <person name="Lindquist E."/>
            <person name="Barry K."/>
            <person name="Schmutz J."/>
            <person name="Baker S.E."/>
            <person name="Ciuffetti L.M."/>
            <person name="Grigoriev I.V."/>
            <person name="Zhong S."/>
            <person name="Turgeon B.G."/>
        </authorList>
    </citation>
    <scope>NUCLEOTIDE SEQUENCE [LARGE SCALE GENOMIC DNA]</scope>
    <source>
        <strain evidence="2 3">26-R-13</strain>
    </source>
</reference>
<dbReference type="EMBL" id="KI964691">
    <property type="protein sequence ID" value="EUC30673.1"/>
    <property type="molecule type" value="Genomic_DNA"/>
</dbReference>
<protein>
    <submittedName>
        <fullName evidence="2">Uncharacterized protein</fullName>
    </submittedName>
</protein>
<dbReference type="Proteomes" id="UP000053841">
    <property type="component" value="Unassembled WGS sequence"/>
</dbReference>
<dbReference type="RefSeq" id="XP_007715007.1">
    <property type="nucleotide sequence ID" value="XM_007716817.1"/>
</dbReference>
<proteinExistence type="predicted"/>
<dbReference type="HOGENOM" id="CLU_2793623_0_0_1"/>
<evidence type="ECO:0000256" key="1">
    <source>
        <dbReference type="SAM" id="MobiDB-lite"/>
    </source>
</evidence>
<organism evidence="2 3">
    <name type="scientific">Cochliobolus carbonum (strain 26-R-13)</name>
    <name type="common">Maize leaf spot fungus</name>
    <name type="synonym">Bipolaris zeicola</name>
    <dbReference type="NCBI Taxonomy" id="930089"/>
    <lineage>
        <taxon>Eukaryota</taxon>
        <taxon>Fungi</taxon>
        <taxon>Dikarya</taxon>
        <taxon>Ascomycota</taxon>
        <taxon>Pezizomycotina</taxon>
        <taxon>Dothideomycetes</taxon>
        <taxon>Pleosporomycetidae</taxon>
        <taxon>Pleosporales</taxon>
        <taxon>Pleosporineae</taxon>
        <taxon>Pleosporaceae</taxon>
        <taxon>Bipolaris</taxon>
    </lineage>
</organism>
<dbReference type="KEGG" id="bze:COCCADRAFT_103256"/>
<evidence type="ECO:0000313" key="2">
    <source>
        <dbReference type="EMBL" id="EUC30673.1"/>
    </source>
</evidence>
<name>W6XY74_COCC2</name>
<evidence type="ECO:0000313" key="3">
    <source>
        <dbReference type="Proteomes" id="UP000053841"/>
    </source>
</evidence>
<dbReference type="AlphaFoldDB" id="W6XY74"/>
<keyword evidence="3" id="KW-1185">Reference proteome</keyword>
<feature type="region of interest" description="Disordered" evidence="1">
    <location>
        <begin position="30"/>
        <end position="68"/>
    </location>
</feature>
<gene>
    <name evidence="2" type="ORF">COCCADRAFT_103256</name>
</gene>
<feature type="compositionally biased region" description="Basic residues" evidence="1">
    <location>
        <begin position="57"/>
        <end position="68"/>
    </location>
</feature>
<accession>W6XY74</accession>
<sequence length="68" mass="7111">MRVVGPEGIAVFLGDLAPCVPTSGVGTHALGSKSGVRNSGVNACPQKRPSVANHRQGTARKRSFTHMR</sequence>
<dbReference type="GeneID" id="19142729"/>